<feature type="domain" description="C-type lectin" evidence="3">
    <location>
        <begin position="1"/>
        <end position="117"/>
    </location>
</feature>
<name>A0ABD0J0Z4_9CAEN</name>
<feature type="transmembrane region" description="Helical" evidence="2">
    <location>
        <begin position="516"/>
        <end position="534"/>
    </location>
</feature>
<accession>A0ABD0J0Z4</accession>
<dbReference type="AlphaFoldDB" id="A0ABD0J0Z4"/>
<evidence type="ECO:0000313" key="5">
    <source>
        <dbReference type="Proteomes" id="UP001519460"/>
    </source>
</evidence>
<dbReference type="Pfam" id="PF00059">
    <property type="entry name" value="Lectin_C"/>
    <property type="match status" value="1"/>
</dbReference>
<dbReference type="PROSITE" id="PS50041">
    <property type="entry name" value="C_TYPE_LECTIN_2"/>
    <property type="match status" value="1"/>
</dbReference>
<protein>
    <recommendedName>
        <fullName evidence="3">C-type lectin domain-containing protein</fullName>
    </recommendedName>
</protein>
<keyword evidence="2" id="KW-0472">Membrane</keyword>
<dbReference type="EMBL" id="JACVVK020000771">
    <property type="protein sequence ID" value="KAK7447470.1"/>
    <property type="molecule type" value="Genomic_DNA"/>
</dbReference>
<feature type="non-terminal residue" evidence="4">
    <location>
        <position position="544"/>
    </location>
</feature>
<keyword evidence="2" id="KW-0812">Transmembrane</keyword>
<dbReference type="Gene3D" id="3.10.100.10">
    <property type="entry name" value="Mannose-Binding Protein A, subunit A"/>
    <property type="match status" value="1"/>
</dbReference>
<keyword evidence="5" id="KW-1185">Reference proteome</keyword>
<evidence type="ECO:0000259" key="3">
    <source>
        <dbReference type="PROSITE" id="PS50041"/>
    </source>
</evidence>
<feature type="region of interest" description="Disordered" evidence="1">
    <location>
        <begin position="429"/>
        <end position="460"/>
    </location>
</feature>
<comment type="caution">
    <text evidence="4">The sequence shown here is derived from an EMBL/GenBank/DDBJ whole genome shotgun (WGS) entry which is preliminary data.</text>
</comment>
<gene>
    <name evidence="4" type="ORF">BaRGS_00040183</name>
</gene>
<evidence type="ECO:0000256" key="1">
    <source>
        <dbReference type="SAM" id="MobiDB-lite"/>
    </source>
</evidence>
<proteinExistence type="predicted"/>
<keyword evidence="2" id="KW-1133">Transmembrane helix</keyword>
<organism evidence="4 5">
    <name type="scientific">Batillaria attramentaria</name>
    <dbReference type="NCBI Taxonomy" id="370345"/>
    <lineage>
        <taxon>Eukaryota</taxon>
        <taxon>Metazoa</taxon>
        <taxon>Spiralia</taxon>
        <taxon>Lophotrochozoa</taxon>
        <taxon>Mollusca</taxon>
        <taxon>Gastropoda</taxon>
        <taxon>Caenogastropoda</taxon>
        <taxon>Sorbeoconcha</taxon>
        <taxon>Cerithioidea</taxon>
        <taxon>Batillariidae</taxon>
        <taxon>Batillaria</taxon>
    </lineage>
</organism>
<dbReference type="CDD" id="cd00037">
    <property type="entry name" value="CLECT"/>
    <property type="match status" value="1"/>
</dbReference>
<dbReference type="SUPFAM" id="SSF56436">
    <property type="entry name" value="C-type lectin-like"/>
    <property type="match status" value="1"/>
</dbReference>
<dbReference type="InterPro" id="IPR001304">
    <property type="entry name" value="C-type_lectin-like"/>
</dbReference>
<dbReference type="InterPro" id="IPR016186">
    <property type="entry name" value="C-type_lectin-like/link_sf"/>
</dbReference>
<reference evidence="4 5" key="1">
    <citation type="journal article" date="2023" name="Sci. Data">
        <title>Genome assembly of the Korean intertidal mud-creeper Batillaria attramentaria.</title>
        <authorList>
            <person name="Patra A.K."/>
            <person name="Ho P.T."/>
            <person name="Jun S."/>
            <person name="Lee S.J."/>
            <person name="Kim Y."/>
            <person name="Won Y.J."/>
        </authorList>
    </citation>
    <scope>NUCLEOTIDE SEQUENCE [LARGE SCALE GENOMIC DNA]</scope>
    <source>
        <strain evidence="4">Wonlab-2016</strain>
    </source>
</reference>
<evidence type="ECO:0000313" key="4">
    <source>
        <dbReference type="EMBL" id="KAK7447470.1"/>
    </source>
</evidence>
<feature type="compositionally biased region" description="Polar residues" evidence="1">
    <location>
        <begin position="438"/>
        <end position="451"/>
    </location>
</feature>
<dbReference type="InterPro" id="IPR016187">
    <property type="entry name" value="CTDL_fold"/>
</dbReference>
<sequence>MSLTLHTTPASWEQAKFTCERSDSKLVSMDYHTHLCLMDKYAATRSTATDRRIWTGVYNSTPDSLDFTRGDCETLDWWDWEQTPPQFPDTTSCVTANVNSTQWRAEKCGELNPFACQSWEWADNKACTFKNLSMSCVWDAHHSYMQTAFMMCEMMCGYTPRCWGYMSGNFQPTPDGSSFVIVDNTGCTMIMADAAITCRHINQTYFVQFRFCYESTNPNHDRKPHHHNANYYNDHADYYDHNPNHYNYHVNYYNHHADYYDHNPNHYNYHADYYNHNPNHYNYHPNYYNHDPNHYNYHPNHYNYHANNHNHHANDIHNPNHYNYHANDYNHNTNYYNYNHFANYNNYNHIASPNNYHANHCNHNANHYNYHATYYKHNASCYNYDHIANFYNYTHNSSNYKRTHHADYCSYSHNANHDKFIHATANREYHSTDDERGTSSTRCSTFNTIGRTSRDSSSSNAASISSAYDLQQALWNSSAGDPYENETTLQLLDKSKLSATRRRKESAPDPRDSARYTGYVGVAVIFAVVLSIVVPDLHSLIAFI</sequence>
<evidence type="ECO:0000256" key="2">
    <source>
        <dbReference type="SAM" id="Phobius"/>
    </source>
</evidence>
<dbReference type="Proteomes" id="UP001519460">
    <property type="component" value="Unassembled WGS sequence"/>
</dbReference>